<feature type="transmembrane region" description="Helical" evidence="1">
    <location>
        <begin position="64"/>
        <end position="83"/>
    </location>
</feature>
<name>A0A4V4HC18_DENBC</name>
<evidence type="ECO:0000313" key="3">
    <source>
        <dbReference type="Proteomes" id="UP000297245"/>
    </source>
</evidence>
<proteinExistence type="predicted"/>
<evidence type="ECO:0000256" key="1">
    <source>
        <dbReference type="SAM" id="Phobius"/>
    </source>
</evidence>
<evidence type="ECO:0000313" key="2">
    <source>
        <dbReference type="EMBL" id="THU81595.1"/>
    </source>
</evidence>
<sequence>MTPSTSACSSSSTALAVSSSSTTLPSPLECFSSSPVALQAHAPSKASYPTTSTRRLAPRHFPDITFHIISLVVTYLVSFKFFVFNSRYKATPFTHDFVTAKCVGVLNTAAYSEDHPAVKCARLIEGVQSLWENREEMFKLGDAPVLRPEDRITPKKTGYYYEQSNMQEAVHETVGKNLEMLYKPAGPS</sequence>
<accession>A0A4V4HC18</accession>
<keyword evidence="3" id="KW-1185">Reference proteome</keyword>
<dbReference type="Proteomes" id="UP000297245">
    <property type="component" value="Unassembled WGS sequence"/>
</dbReference>
<gene>
    <name evidence="2" type="ORF">K435DRAFT_873155</name>
</gene>
<dbReference type="OrthoDB" id="2595934at2759"/>
<dbReference type="EMBL" id="ML179794">
    <property type="protein sequence ID" value="THU81595.1"/>
    <property type="molecule type" value="Genomic_DNA"/>
</dbReference>
<keyword evidence="1" id="KW-1133">Transmembrane helix</keyword>
<dbReference type="AlphaFoldDB" id="A0A4V4HC18"/>
<organism evidence="2 3">
    <name type="scientific">Dendrothele bispora (strain CBS 962.96)</name>
    <dbReference type="NCBI Taxonomy" id="1314807"/>
    <lineage>
        <taxon>Eukaryota</taxon>
        <taxon>Fungi</taxon>
        <taxon>Dikarya</taxon>
        <taxon>Basidiomycota</taxon>
        <taxon>Agaricomycotina</taxon>
        <taxon>Agaricomycetes</taxon>
        <taxon>Agaricomycetidae</taxon>
        <taxon>Agaricales</taxon>
        <taxon>Agaricales incertae sedis</taxon>
        <taxon>Dendrothele</taxon>
    </lineage>
</organism>
<keyword evidence="1" id="KW-0472">Membrane</keyword>
<keyword evidence="1" id="KW-0812">Transmembrane</keyword>
<protein>
    <submittedName>
        <fullName evidence="2">Uncharacterized protein</fullName>
    </submittedName>
</protein>
<reference evidence="2 3" key="1">
    <citation type="journal article" date="2019" name="Nat. Ecol. Evol.">
        <title>Megaphylogeny resolves global patterns of mushroom evolution.</title>
        <authorList>
            <person name="Varga T."/>
            <person name="Krizsan K."/>
            <person name="Foldi C."/>
            <person name="Dima B."/>
            <person name="Sanchez-Garcia M."/>
            <person name="Sanchez-Ramirez S."/>
            <person name="Szollosi G.J."/>
            <person name="Szarkandi J.G."/>
            <person name="Papp V."/>
            <person name="Albert L."/>
            <person name="Andreopoulos W."/>
            <person name="Angelini C."/>
            <person name="Antonin V."/>
            <person name="Barry K.W."/>
            <person name="Bougher N.L."/>
            <person name="Buchanan P."/>
            <person name="Buyck B."/>
            <person name="Bense V."/>
            <person name="Catcheside P."/>
            <person name="Chovatia M."/>
            <person name="Cooper J."/>
            <person name="Damon W."/>
            <person name="Desjardin D."/>
            <person name="Finy P."/>
            <person name="Geml J."/>
            <person name="Haridas S."/>
            <person name="Hughes K."/>
            <person name="Justo A."/>
            <person name="Karasinski D."/>
            <person name="Kautmanova I."/>
            <person name="Kiss B."/>
            <person name="Kocsube S."/>
            <person name="Kotiranta H."/>
            <person name="LaButti K.M."/>
            <person name="Lechner B.E."/>
            <person name="Liimatainen K."/>
            <person name="Lipzen A."/>
            <person name="Lukacs Z."/>
            <person name="Mihaltcheva S."/>
            <person name="Morgado L.N."/>
            <person name="Niskanen T."/>
            <person name="Noordeloos M.E."/>
            <person name="Ohm R.A."/>
            <person name="Ortiz-Santana B."/>
            <person name="Ovrebo C."/>
            <person name="Racz N."/>
            <person name="Riley R."/>
            <person name="Savchenko A."/>
            <person name="Shiryaev A."/>
            <person name="Soop K."/>
            <person name="Spirin V."/>
            <person name="Szebenyi C."/>
            <person name="Tomsovsky M."/>
            <person name="Tulloss R.E."/>
            <person name="Uehling J."/>
            <person name="Grigoriev I.V."/>
            <person name="Vagvolgyi C."/>
            <person name="Papp T."/>
            <person name="Martin F.M."/>
            <person name="Miettinen O."/>
            <person name="Hibbett D.S."/>
            <person name="Nagy L.G."/>
        </authorList>
    </citation>
    <scope>NUCLEOTIDE SEQUENCE [LARGE SCALE GENOMIC DNA]</scope>
    <source>
        <strain evidence="2 3">CBS 962.96</strain>
    </source>
</reference>